<reference evidence="14 15" key="1">
    <citation type="submission" date="2024-03" db="EMBL/GenBank/DDBJ databases">
        <title>Genome-scale model development and genomic sequencing of the oleaginous clade Lipomyces.</title>
        <authorList>
            <consortium name="Lawrence Berkeley National Laboratory"/>
            <person name="Czajka J.J."/>
            <person name="Han Y."/>
            <person name="Kim J."/>
            <person name="Mondo S.J."/>
            <person name="Hofstad B.A."/>
            <person name="Robles A."/>
            <person name="Haridas S."/>
            <person name="Riley R."/>
            <person name="LaButti K."/>
            <person name="Pangilinan J."/>
            <person name="Andreopoulos W."/>
            <person name="Lipzen A."/>
            <person name="Yan J."/>
            <person name="Wang M."/>
            <person name="Ng V."/>
            <person name="Grigoriev I.V."/>
            <person name="Spatafora J.W."/>
            <person name="Magnuson J.K."/>
            <person name="Baker S.E."/>
            <person name="Pomraning K.R."/>
        </authorList>
    </citation>
    <scope>NUCLEOTIDE SEQUENCE [LARGE SCALE GENOMIC DNA]</scope>
    <source>
        <strain evidence="14 15">Phaff 52-87</strain>
    </source>
</reference>
<comment type="catalytic activity">
    <reaction evidence="1">
        <text>chorismate + L-glutamine = 4-amino-4-deoxychorismate + L-glutamate</text>
        <dbReference type="Rhea" id="RHEA:11672"/>
        <dbReference type="ChEBI" id="CHEBI:29748"/>
        <dbReference type="ChEBI" id="CHEBI:29985"/>
        <dbReference type="ChEBI" id="CHEBI:58359"/>
        <dbReference type="ChEBI" id="CHEBI:58406"/>
        <dbReference type="EC" id="2.6.1.85"/>
    </reaction>
</comment>
<dbReference type="InterPro" id="IPR010117">
    <property type="entry name" value="PabB_fungal"/>
</dbReference>
<dbReference type="InterPro" id="IPR005801">
    <property type="entry name" value="ADC_synthase"/>
</dbReference>
<dbReference type="NCBIfam" id="TIGR01823">
    <property type="entry name" value="PabB-fungal"/>
    <property type="match status" value="1"/>
</dbReference>
<dbReference type="GeneID" id="90035973"/>
<evidence type="ECO:0000256" key="8">
    <source>
        <dbReference type="ARBA" id="ARBA00031329"/>
    </source>
</evidence>
<dbReference type="SUPFAM" id="SSF56322">
    <property type="entry name" value="ADC synthase"/>
    <property type="match status" value="1"/>
</dbReference>
<dbReference type="InterPro" id="IPR006805">
    <property type="entry name" value="Anth_synth_I_N"/>
</dbReference>
<protein>
    <recommendedName>
        <fullName evidence="4">aminodeoxychorismate synthase</fullName>
        <ecNumber evidence="4">2.6.1.85</ecNumber>
    </recommendedName>
    <alternativeName>
        <fullName evidence="8">Para-aminobenzoate synthase</fullName>
    </alternativeName>
    <alternativeName>
        <fullName evidence="9">p-aminobenzoic acid synthase</fullName>
    </alternativeName>
</protein>
<dbReference type="PANTHER" id="PTHR11236:SF18">
    <property type="entry name" value="AMINODEOXYCHORISMATE SYNTHASE"/>
    <property type="match status" value="1"/>
</dbReference>
<evidence type="ECO:0000259" key="11">
    <source>
        <dbReference type="Pfam" id="PF00117"/>
    </source>
</evidence>
<feature type="domain" description="Chorismate-utilising enzyme C-terminal" evidence="12">
    <location>
        <begin position="528"/>
        <end position="805"/>
    </location>
</feature>
<gene>
    <name evidence="14" type="ORF">BZA70DRAFT_238758</name>
</gene>
<evidence type="ECO:0000256" key="6">
    <source>
        <dbReference type="ARBA" id="ARBA00022909"/>
    </source>
</evidence>
<dbReference type="InterPro" id="IPR017926">
    <property type="entry name" value="GATASE"/>
</dbReference>
<dbReference type="Proteomes" id="UP001498771">
    <property type="component" value="Unassembled WGS sequence"/>
</dbReference>
<evidence type="ECO:0000256" key="10">
    <source>
        <dbReference type="SAM" id="MobiDB-lite"/>
    </source>
</evidence>
<dbReference type="PROSITE" id="PS51273">
    <property type="entry name" value="GATASE_TYPE_1"/>
    <property type="match status" value="1"/>
</dbReference>
<dbReference type="EMBL" id="JBBJBU010000006">
    <property type="protein sequence ID" value="KAK7205069.1"/>
    <property type="molecule type" value="Genomic_DNA"/>
</dbReference>
<dbReference type="Gene3D" id="3.60.120.10">
    <property type="entry name" value="Anthranilate synthase"/>
    <property type="match status" value="1"/>
</dbReference>
<evidence type="ECO:0000256" key="9">
    <source>
        <dbReference type="ARBA" id="ARBA00031904"/>
    </source>
</evidence>
<comment type="similarity">
    <text evidence="3">In the C-terminal section; belongs to the anthranilate synthase component I family.</text>
</comment>
<evidence type="ECO:0000256" key="1">
    <source>
        <dbReference type="ARBA" id="ARBA00001000"/>
    </source>
</evidence>
<dbReference type="PRINTS" id="PR00095">
    <property type="entry name" value="ANTSNTHASEI"/>
</dbReference>
<evidence type="ECO:0000256" key="3">
    <source>
        <dbReference type="ARBA" id="ARBA00005970"/>
    </source>
</evidence>
<dbReference type="Pfam" id="PF00425">
    <property type="entry name" value="Chorismate_bind"/>
    <property type="match status" value="1"/>
</dbReference>
<feature type="domain" description="Glutamine amidotransferase" evidence="11">
    <location>
        <begin position="15"/>
        <end position="235"/>
    </location>
</feature>
<keyword evidence="15" id="KW-1185">Reference proteome</keyword>
<dbReference type="InterPro" id="IPR015890">
    <property type="entry name" value="Chorismate_C"/>
</dbReference>
<feature type="compositionally biased region" description="Polar residues" evidence="10">
    <location>
        <begin position="499"/>
        <end position="512"/>
    </location>
</feature>
<dbReference type="InterPro" id="IPR006221">
    <property type="entry name" value="TrpG/PapA_dom"/>
</dbReference>
<evidence type="ECO:0000313" key="15">
    <source>
        <dbReference type="Proteomes" id="UP001498771"/>
    </source>
</evidence>
<proteinExistence type="inferred from homology"/>
<dbReference type="InterPro" id="IPR029062">
    <property type="entry name" value="Class_I_gatase-like"/>
</dbReference>
<comment type="pathway">
    <text evidence="2">Cofactor biosynthesis; tetrahydrofolate biosynthesis; 4-aminobenzoate from chorismate: step 1/2.</text>
</comment>
<keyword evidence="7" id="KW-0315">Glutamine amidotransferase</keyword>
<dbReference type="Pfam" id="PF00117">
    <property type="entry name" value="GATase"/>
    <property type="match status" value="1"/>
</dbReference>
<evidence type="ECO:0000256" key="4">
    <source>
        <dbReference type="ARBA" id="ARBA00013139"/>
    </source>
</evidence>
<evidence type="ECO:0000256" key="2">
    <source>
        <dbReference type="ARBA" id="ARBA00005009"/>
    </source>
</evidence>
<dbReference type="RefSeq" id="XP_064768102.1">
    <property type="nucleotide sequence ID" value="XM_064910461.1"/>
</dbReference>
<evidence type="ECO:0000256" key="5">
    <source>
        <dbReference type="ARBA" id="ARBA00022679"/>
    </source>
</evidence>
<evidence type="ECO:0000259" key="12">
    <source>
        <dbReference type="Pfam" id="PF00425"/>
    </source>
</evidence>
<feature type="domain" description="Anthranilate synthase component I N-terminal" evidence="13">
    <location>
        <begin position="305"/>
        <end position="457"/>
    </location>
</feature>
<dbReference type="PANTHER" id="PTHR11236">
    <property type="entry name" value="AMINOBENZOATE/ANTHRANILATE SYNTHASE"/>
    <property type="match status" value="1"/>
</dbReference>
<name>A0ABR1F5E5_9ASCO</name>
<organism evidence="14 15">
    <name type="scientific">Myxozyma melibiosi</name>
    <dbReference type="NCBI Taxonomy" id="54550"/>
    <lineage>
        <taxon>Eukaryota</taxon>
        <taxon>Fungi</taxon>
        <taxon>Dikarya</taxon>
        <taxon>Ascomycota</taxon>
        <taxon>Saccharomycotina</taxon>
        <taxon>Lipomycetes</taxon>
        <taxon>Lipomycetales</taxon>
        <taxon>Lipomycetaceae</taxon>
        <taxon>Myxozyma</taxon>
    </lineage>
</organism>
<accession>A0ABR1F5E5</accession>
<keyword evidence="6" id="KW-0289">Folate biosynthesis</keyword>
<evidence type="ECO:0000313" key="14">
    <source>
        <dbReference type="EMBL" id="KAK7205069.1"/>
    </source>
</evidence>
<comment type="caution">
    <text evidence="14">The sequence shown here is derived from an EMBL/GenBank/DDBJ whole genome shotgun (WGS) entry which is preliminary data.</text>
</comment>
<dbReference type="Gene3D" id="3.40.50.880">
    <property type="match status" value="1"/>
</dbReference>
<dbReference type="Pfam" id="PF04715">
    <property type="entry name" value="Anth_synt_I_N"/>
    <property type="match status" value="1"/>
</dbReference>
<dbReference type="EC" id="2.6.1.85" evidence="4"/>
<evidence type="ECO:0000256" key="7">
    <source>
        <dbReference type="ARBA" id="ARBA00022962"/>
    </source>
</evidence>
<feature type="region of interest" description="Disordered" evidence="10">
    <location>
        <begin position="494"/>
        <end position="515"/>
    </location>
</feature>
<dbReference type="InterPro" id="IPR019999">
    <property type="entry name" value="Anth_synth_I-like"/>
</dbReference>
<dbReference type="CDD" id="cd01743">
    <property type="entry name" value="GATase1_Anthranilate_Synthase"/>
    <property type="match status" value="1"/>
</dbReference>
<evidence type="ECO:0000259" key="13">
    <source>
        <dbReference type="Pfam" id="PF04715"/>
    </source>
</evidence>
<sequence length="818" mass="91420">MEATAQQRRRLYRILLIDSHDSFTFNLVSLFSDLSIRPQITVITSDKLLLVSSDLLLALVLRFDAVVIGPGPGTPVRTATLGDSDMGGIPRVWETIKSASRTCELIIPPPVVIGICLGFQWMLLDNGHRVVRLPKPRHGLVSVLDVCEQGKSDMFSGLDDKPIECVRYHSLHVVYDPKVAGNDDYIPLAWSSDCHEEGEKVLMAARHRRLPYWAMQYHPESICSEYGSEVFENIFSLSAEHTSSRRAFIDHFLSPTVEPQQAPPQPQLHLRTRILAEDDVPLTRHLRQAHYALPADLDVSEFVVTFCEYLHREFGEYALLDSAAAPGQWTYICCKNDTTKNFTYFIPDDFMTVEQFDKKNQRQTYRVKDIDDVWEILAATMDVTIDSFTDTLSSKTIPISQYPTFFGGMVGYVSYEAGVVDGLGLSVERESDASVPDIDLTYYERTLAIDLERKILYTQSIEVGDGYDSHGTTRDWEQKVQALSLAAIENVRATRAETETSSDSGASTGSITDQRRRVPKAVRLPVADDYRAKIDQAQGYLASGDSYELCVTDQTIITENPGVADAADNITPALADELESAWWLYKHMREQSPSPYAMFYSSSATTLLGMSPERFLFWDDNLQSCELRPIKGTVKNDGHETLASATRKLSTPKERAENLMIVDLIRHDLAHFCNSVKVSKLMGVETYKTVYQLVSAIQGTDFRPGVSGIDVLRGCLPPGSMTGAPKRRSVELLQQIEGHRRRGVYSGVSGYWSVLGFGDWSVVIRSAFSVGGCRAGREREWRIGAGGAITALSDRDGEWEEMCVKLQSAMRAFPNAEQ</sequence>
<keyword evidence="5" id="KW-0808">Transferase</keyword>
<dbReference type="SUPFAM" id="SSF52317">
    <property type="entry name" value="Class I glutamine amidotransferase-like"/>
    <property type="match status" value="1"/>
</dbReference>